<dbReference type="SUPFAM" id="SSF52833">
    <property type="entry name" value="Thioredoxin-like"/>
    <property type="match status" value="1"/>
</dbReference>
<dbReference type="PANTHER" id="PTHR13887:SF41">
    <property type="entry name" value="THIOREDOXIN SUPERFAMILY PROTEIN"/>
    <property type="match status" value="1"/>
</dbReference>
<proteinExistence type="predicted"/>
<evidence type="ECO:0000313" key="3">
    <source>
        <dbReference type="Proteomes" id="UP001501475"/>
    </source>
</evidence>
<sequence>MRIDVWSDIVCPFCHLGRRHLELALARFEHADEVEVIWHSFELDRNAPRVGTEPVIEGVAAKYGVPMEQMVAQHESMAAAAAAVGLDFQWRRLVASNSYDAHRLIHASRAAGVETPVTDRIMRAWYSEGAAIGDPEVLAALAVEGGLAADVVATVLAGDAHGIDVRTDEALASEIGVSGVPTFVLDQKFAVTGAQPVDVLLSALDHTWADRGNRPEASAGGCGGGCCGGGCASDDALDGEGAATESAAGGCGANGCGCSATADVGCDGDVCAPARSNAEARAASAH</sequence>
<dbReference type="Pfam" id="PF01323">
    <property type="entry name" value="DSBA"/>
    <property type="match status" value="1"/>
</dbReference>
<dbReference type="RefSeq" id="WP_344069622.1">
    <property type="nucleotide sequence ID" value="NZ_BAAAPN010000107.1"/>
</dbReference>
<dbReference type="Proteomes" id="UP001501475">
    <property type="component" value="Unassembled WGS sequence"/>
</dbReference>
<organism evidence="2 3">
    <name type="scientific">Nostocoides vanveenii</name>
    <dbReference type="NCBI Taxonomy" id="330835"/>
    <lineage>
        <taxon>Bacteria</taxon>
        <taxon>Bacillati</taxon>
        <taxon>Actinomycetota</taxon>
        <taxon>Actinomycetes</taxon>
        <taxon>Micrococcales</taxon>
        <taxon>Intrasporangiaceae</taxon>
        <taxon>Nostocoides</taxon>
    </lineage>
</organism>
<feature type="domain" description="DSBA-like thioredoxin" evidence="1">
    <location>
        <begin position="3"/>
        <end position="204"/>
    </location>
</feature>
<comment type="caution">
    <text evidence="2">The sequence shown here is derived from an EMBL/GenBank/DDBJ whole genome shotgun (WGS) entry which is preliminary data.</text>
</comment>
<dbReference type="InterPro" id="IPR036249">
    <property type="entry name" value="Thioredoxin-like_sf"/>
</dbReference>
<reference evidence="3" key="1">
    <citation type="journal article" date="2019" name="Int. J. Syst. Evol. Microbiol.">
        <title>The Global Catalogue of Microorganisms (GCM) 10K type strain sequencing project: providing services to taxonomists for standard genome sequencing and annotation.</title>
        <authorList>
            <consortium name="The Broad Institute Genomics Platform"/>
            <consortium name="The Broad Institute Genome Sequencing Center for Infectious Disease"/>
            <person name="Wu L."/>
            <person name="Ma J."/>
        </authorList>
    </citation>
    <scope>NUCLEOTIDE SEQUENCE [LARGE SCALE GENOMIC DNA]</scope>
    <source>
        <strain evidence="3">JCM 15591</strain>
    </source>
</reference>
<dbReference type="Gene3D" id="3.40.30.10">
    <property type="entry name" value="Glutaredoxin"/>
    <property type="match status" value="1"/>
</dbReference>
<dbReference type="PANTHER" id="PTHR13887">
    <property type="entry name" value="GLUTATHIONE S-TRANSFERASE KAPPA"/>
    <property type="match status" value="1"/>
</dbReference>
<evidence type="ECO:0000259" key="1">
    <source>
        <dbReference type="Pfam" id="PF01323"/>
    </source>
</evidence>
<name>A0ABP4XD63_9MICO</name>
<dbReference type="InterPro" id="IPR001853">
    <property type="entry name" value="DSBA-like_thioredoxin_dom"/>
</dbReference>
<dbReference type="CDD" id="cd03024">
    <property type="entry name" value="DsbA_FrnE"/>
    <property type="match status" value="1"/>
</dbReference>
<evidence type="ECO:0000313" key="2">
    <source>
        <dbReference type="EMBL" id="GAA1777932.1"/>
    </source>
</evidence>
<accession>A0ABP4XD63</accession>
<protein>
    <submittedName>
        <fullName evidence="2">DsbA family oxidoreductase</fullName>
    </submittedName>
</protein>
<dbReference type="EMBL" id="BAAAPN010000107">
    <property type="protein sequence ID" value="GAA1777932.1"/>
    <property type="molecule type" value="Genomic_DNA"/>
</dbReference>
<keyword evidence="3" id="KW-1185">Reference proteome</keyword>
<gene>
    <name evidence="2" type="ORF">GCM10009810_38640</name>
</gene>